<dbReference type="SUPFAM" id="SSF53335">
    <property type="entry name" value="S-adenosyl-L-methionine-dependent methyltransferases"/>
    <property type="match status" value="1"/>
</dbReference>
<dbReference type="Pfam" id="PF13578">
    <property type="entry name" value="Methyltransf_24"/>
    <property type="match status" value="1"/>
</dbReference>
<dbReference type="GO" id="GO:0032259">
    <property type="term" value="P:methylation"/>
    <property type="evidence" value="ECO:0007669"/>
    <property type="project" value="UniProtKB-KW"/>
</dbReference>
<dbReference type="GO" id="GO:0008168">
    <property type="term" value="F:methyltransferase activity"/>
    <property type="evidence" value="ECO:0007669"/>
    <property type="project" value="UniProtKB-KW"/>
</dbReference>
<accession>A0A6N6VJA6</accession>
<evidence type="ECO:0000313" key="2">
    <source>
        <dbReference type="Proteomes" id="UP000468901"/>
    </source>
</evidence>
<reference evidence="1 2" key="1">
    <citation type="submission" date="2019-09" db="EMBL/GenBank/DDBJ databases">
        <title>Parvibaculum sedimenti sp. nov., isolated from sediment.</title>
        <authorList>
            <person name="Wang Y."/>
        </authorList>
    </citation>
    <scope>NUCLEOTIDE SEQUENCE [LARGE SCALE GENOMIC DNA]</scope>
    <source>
        <strain evidence="1 2">HXT-9</strain>
    </source>
</reference>
<keyword evidence="1" id="KW-0489">Methyltransferase</keyword>
<dbReference type="RefSeq" id="WP_152217090.1">
    <property type="nucleotide sequence ID" value="NZ_WESC01000014.1"/>
</dbReference>
<evidence type="ECO:0000313" key="1">
    <source>
        <dbReference type="EMBL" id="KAB7738999.1"/>
    </source>
</evidence>
<keyword evidence="2" id="KW-1185">Reference proteome</keyword>
<protein>
    <submittedName>
        <fullName evidence="1">Class I SAM-dependent methyltransferase</fullName>
    </submittedName>
</protein>
<dbReference type="Proteomes" id="UP000468901">
    <property type="component" value="Unassembled WGS sequence"/>
</dbReference>
<sequence length="207" mass="22858">MTTRRLPIDIEAVKGFMDVEEGWALHDAALEASKLGPCLEIGSYCGKSTVYLGTACQRNGAVLYALDHHYGSEENQKGWEHHDTTLYDPETDRLNTFPIFRHTLRMAKLEDTVVPIVAPSAVASKGWATPLGMVFVDGGHGMEPALADYRHWAPRVVPGGILAIHDVFPDPKDGGRPPHEIFMMALASNLFAEERAVKSLRVLRRAI</sequence>
<dbReference type="Gene3D" id="3.40.50.150">
    <property type="entry name" value="Vaccinia Virus protein VP39"/>
    <property type="match status" value="1"/>
</dbReference>
<gene>
    <name evidence="1" type="ORF">F2P47_14470</name>
</gene>
<keyword evidence="1" id="KW-0808">Transferase</keyword>
<dbReference type="EMBL" id="WESC01000014">
    <property type="protein sequence ID" value="KAB7738999.1"/>
    <property type="molecule type" value="Genomic_DNA"/>
</dbReference>
<dbReference type="InterPro" id="IPR029063">
    <property type="entry name" value="SAM-dependent_MTases_sf"/>
</dbReference>
<organism evidence="1 2">
    <name type="scientific">Parvibaculum sedimenti</name>
    <dbReference type="NCBI Taxonomy" id="2608632"/>
    <lineage>
        <taxon>Bacteria</taxon>
        <taxon>Pseudomonadati</taxon>
        <taxon>Pseudomonadota</taxon>
        <taxon>Alphaproteobacteria</taxon>
        <taxon>Hyphomicrobiales</taxon>
        <taxon>Parvibaculaceae</taxon>
        <taxon>Parvibaculum</taxon>
    </lineage>
</organism>
<dbReference type="AlphaFoldDB" id="A0A6N6VJA6"/>
<name>A0A6N6VJA6_9HYPH</name>
<comment type="caution">
    <text evidence="1">The sequence shown here is derived from an EMBL/GenBank/DDBJ whole genome shotgun (WGS) entry which is preliminary data.</text>
</comment>
<proteinExistence type="predicted"/>